<reference evidence="1" key="2">
    <citation type="journal article" date="2015" name="Fish Shellfish Immunol.">
        <title>Early steps in the European eel (Anguilla anguilla)-Vibrio vulnificus interaction in the gills: Role of the RtxA13 toxin.</title>
        <authorList>
            <person name="Callol A."/>
            <person name="Pajuelo D."/>
            <person name="Ebbesson L."/>
            <person name="Teles M."/>
            <person name="MacKenzie S."/>
            <person name="Amaro C."/>
        </authorList>
    </citation>
    <scope>NUCLEOTIDE SEQUENCE</scope>
</reference>
<organism evidence="1">
    <name type="scientific">Anguilla anguilla</name>
    <name type="common">European freshwater eel</name>
    <name type="synonym">Muraena anguilla</name>
    <dbReference type="NCBI Taxonomy" id="7936"/>
    <lineage>
        <taxon>Eukaryota</taxon>
        <taxon>Metazoa</taxon>
        <taxon>Chordata</taxon>
        <taxon>Craniata</taxon>
        <taxon>Vertebrata</taxon>
        <taxon>Euteleostomi</taxon>
        <taxon>Actinopterygii</taxon>
        <taxon>Neopterygii</taxon>
        <taxon>Teleostei</taxon>
        <taxon>Anguilliformes</taxon>
        <taxon>Anguillidae</taxon>
        <taxon>Anguilla</taxon>
    </lineage>
</organism>
<dbReference type="EMBL" id="GBXM01084072">
    <property type="protein sequence ID" value="JAH24505.1"/>
    <property type="molecule type" value="Transcribed_RNA"/>
</dbReference>
<reference evidence="1" key="1">
    <citation type="submission" date="2014-11" db="EMBL/GenBank/DDBJ databases">
        <authorList>
            <person name="Amaro Gonzalez C."/>
        </authorList>
    </citation>
    <scope>NUCLEOTIDE SEQUENCE</scope>
</reference>
<name>A0A0E9R7Q2_ANGAN</name>
<evidence type="ECO:0000313" key="1">
    <source>
        <dbReference type="EMBL" id="JAH24505.1"/>
    </source>
</evidence>
<sequence>MTMLSMTLSQNSKKFKQGDRHVKICALYKSKIYLRSELDADNIVRTYQQMYN</sequence>
<protein>
    <submittedName>
        <fullName evidence="1">Uncharacterized protein</fullName>
    </submittedName>
</protein>
<proteinExistence type="predicted"/>
<accession>A0A0E9R7Q2</accession>
<dbReference type="AlphaFoldDB" id="A0A0E9R7Q2"/>